<sequence length="1060" mass="118282">MPTSRLKPRFPRVKPSDYLDHPDCPDQYADVPLVHVHAGHRFVDKGGRKRPRRADAQSSHTASATSGVNTTTNQPVPVTSSSVSTSVFVNDLDFAQGDFDDGQSTGPWEHQDYEYEDQGVMDSSDHFRYSPDPDLQRPTHQEFAEAVLPPPRASDPPLAPKRDGYLITAEAKLRESRRASMIVQDLAFRTRTHGRLRPLVSEDDKDDSAAPSPCNCQHEHAITREMVLYDVTAFYPLAVTFCASQPPCLADVERLAQLGFIASTAARPESAFSFRLIEFAEACWKVDPHAVTGYADGLELYFMRCGWGTKHNHRHPYDKELRKQLQRAIDEFRAVQTLESDTGDVMLGTDYMIALDGNFQQTREDNSIYDVQGIVPSLFLTDEAVLRMKENVDKTSKPKKMACTESWKAADGGSENFSKRKIDTGLVAGVCRHDIALAMVNLEGSGEKLYFALAIVNQISKHVPTETRIGVLYDIACNFKHHIETRQLVPELFERLEFATSVFHAYAHSWGCQVEFNPRLIPNFGLTDGDGCERLWSALRSLIPINRQSNKSHRLVNLAVRTQAVNEANVARLGSWLTRRFRSAEARRHAAQAELSSVTSEDANWSEEAFRAAWQEQRTAEASKTAAQGAEEDRMKANKLYQLVEEYYKIERRIDLYLLCSDEEDSDLDLLEGLKDKQGRLARDIDLAAFIECSVALRKLHREVIAYKTSREKLLSTRRGRGGSTFGQRGASKARKVELKTLSGVEKARKAYNKAVNAFQTAGGSSPSHLSNFPIASSGHSVIELEETDSFWHDGFFTHAEAAWATDVLVKRGIVAVRNLDRADEEFARLGAEVRQALAWVEDEQDLISNRQALWSSALESAPTIYGEDEQHRLRTAIGGSDYATVRDCALIILAARMENLRKLKRAWFRDSSFLVLWNETRGPAGDHEPMPAALATFAARLLRDASNTSRTASVTWGGAGEAASVNSTSLTDTSPVSQVPNPLSRIHENDRQLVHRITEQLDGDMSVPGAKNLRDLTLQLVEQEKRMLYVSDSSSDEGHGDDSSSEADNDMLDSGSEDN</sequence>
<reference evidence="3 4" key="1">
    <citation type="submission" date="2016-11" db="EMBL/GenBank/DDBJ databases">
        <authorList>
            <person name="Jaros S."/>
            <person name="Januszkiewicz K."/>
            <person name="Wedrychowicz H."/>
        </authorList>
    </citation>
    <scope>NUCLEOTIDE SEQUENCE [LARGE SCALE GENOMIC DNA]</scope>
</reference>
<feature type="compositionally biased region" description="Low complexity" evidence="1">
    <location>
        <begin position="68"/>
        <end position="80"/>
    </location>
</feature>
<feature type="domain" description="CxC1-like cysteine cluster associated with KDZ transposases" evidence="2">
    <location>
        <begin position="207"/>
        <end position="295"/>
    </location>
</feature>
<dbReference type="Pfam" id="PF18758">
    <property type="entry name" value="KDZ"/>
    <property type="match status" value="1"/>
</dbReference>
<feature type="compositionally biased region" description="Basic residues" evidence="1">
    <location>
        <begin position="1"/>
        <end position="12"/>
    </location>
</feature>
<protein>
    <submittedName>
        <fullName evidence="3">BQ5605_C007g04856 protein</fullName>
    </submittedName>
</protein>
<evidence type="ECO:0000256" key="1">
    <source>
        <dbReference type="SAM" id="MobiDB-lite"/>
    </source>
</evidence>
<feature type="region of interest" description="Disordered" evidence="1">
    <location>
        <begin position="1029"/>
        <end position="1060"/>
    </location>
</feature>
<dbReference type="AlphaFoldDB" id="A0A2X0MBD6"/>
<dbReference type="STRING" id="796604.A0A2X0MBD6"/>
<feature type="region of interest" description="Disordered" evidence="1">
    <location>
        <begin position="42"/>
        <end position="80"/>
    </location>
</feature>
<dbReference type="InterPro" id="IPR041320">
    <property type="entry name" value="CxC1"/>
</dbReference>
<feature type="region of interest" description="Disordered" evidence="1">
    <location>
        <begin position="1"/>
        <end position="24"/>
    </location>
</feature>
<feature type="compositionally biased region" description="Basic and acidic residues" evidence="1">
    <location>
        <begin position="14"/>
        <end position="24"/>
    </location>
</feature>
<feature type="compositionally biased region" description="Acidic residues" evidence="1">
    <location>
        <begin position="1044"/>
        <end position="1060"/>
    </location>
</feature>
<dbReference type="InterPro" id="IPR040521">
    <property type="entry name" value="KDZ"/>
</dbReference>
<name>A0A2X0MBD6_9BASI</name>
<dbReference type="PANTHER" id="PTHR33096:SF1">
    <property type="entry name" value="CXC1-LIKE CYSTEINE CLUSTER ASSOCIATED WITH KDZ TRANSPOSASES DOMAIN-CONTAINING PROTEIN"/>
    <property type="match status" value="1"/>
</dbReference>
<evidence type="ECO:0000313" key="4">
    <source>
        <dbReference type="Proteomes" id="UP000249464"/>
    </source>
</evidence>
<accession>A0A2X0MBD6</accession>
<dbReference type="PANTHER" id="PTHR33096">
    <property type="entry name" value="CXC2 DOMAIN-CONTAINING PROTEIN"/>
    <property type="match status" value="1"/>
</dbReference>
<feature type="region of interest" description="Disordered" evidence="1">
    <location>
        <begin position="965"/>
        <end position="984"/>
    </location>
</feature>
<proteinExistence type="predicted"/>
<evidence type="ECO:0000313" key="3">
    <source>
        <dbReference type="EMBL" id="SGY63975.1"/>
    </source>
</evidence>
<dbReference type="Pfam" id="PF18802">
    <property type="entry name" value="CxC1"/>
    <property type="match status" value="1"/>
</dbReference>
<dbReference type="Proteomes" id="UP000249464">
    <property type="component" value="Unassembled WGS sequence"/>
</dbReference>
<evidence type="ECO:0000259" key="2">
    <source>
        <dbReference type="Pfam" id="PF18802"/>
    </source>
</evidence>
<keyword evidence="4" id="KW-1185">Reference proteome</keyword>
<gene>
    <name evidence="3" type="primary">BQ5605_C007g04856</name>
    <name evidence="3" type="ORF">BQ5605_C007G04856</name>
</gene>
<organism evidence="3 4">
    <name type="scientific">Microbotryum silenes-dioicae</name>
    <dbReference type="NCBI Taxonomy" id="796604"/>
    <lineage>
        <taxon>Eukaryota</taxon>
        <taxon>Fungi</taxon>
        <taxon>Dikarya</taxon>
        <taxon>Basidiomycota</taxon>
        <taxon>Pucciniomycotina</taxon>
        <taxon>Microbotryomycetes</taxon>
        <taxon>Microbotryales</taxon>
        <taxon>Microbotryaceae</taxon>
        <taxon>Microbotryum</taxon>
    </lineage>
</organism>
<feature type="compositionally biased region" description="Polar residues" evidence="1">
    <location>
        <begin position="965"/>
        <end position="982"/>
    </location>
</feature>
<dbReference type="EMBL" id="FQNC01000045">
    <property type="protein sequence ID" value="SGY63975.1"/>
    <property type="molecule type" value="Genomic_DNA"/>
</dbReference>
<feature type="compositionally biased region" description="Polar residues" evidence="1">
    <location>
        <begin position="56"/>
        <end position="67"/>
    </location>
</feature>